<dbReference type="EMBL" id="JADKCH010000013">
    <property type="protein sequence ID" value="MBK8573213.1"/>
    <property type="molecule type" value="Genomic_DNA"/>
</dbReference>
<accession>A0A936K614</accession>
<evidence type="ECO:0000256" key="1">
    <source>
        <dbReference type="SAM" id="MobiDB-lite"/>
    </source>
</evidence>
<protein>
    <submittedName>
        <fullName evidence="2">Uncharacterized protein</fullName>
    </submittedName>
</protein>
<evidence type="ECO:0000313" key="2">
    <source>
        <dbReference type="EMBL" id="MBK8573213.1"/>
    </source>
</evidence>
<dbReference type="Proteomes" id="UP000709959">
    <property type="component" value="Unassembled WGS sequence"/>
</dbReference>
<proteinExistence type="predicted"/>
<feature type="compositionally biased region" description="Basic and acidic residues" evidence="1">
    <location>
        <begin position="1"/>
        <end position="10"/>
    </location>
</feature>
<comment type="caution">
    <text evidence="2">The sequence shown here is derived from an EMBL/GenBank/DDBJ whole genome shotgun (WGS) entry which is preliminary data.</text>
</comment>
<evidence type="ECO:0000313" key="3">
    <source>
        <dbReference type="Proteomes" id="UP000709959"/>
    </source>
</evidence>
<reference evidence="2 3" key="1">
    <citation type="submission" date="2020-10" db="EMBL/GenBank/DDBJ databases">
        <title>Connecting structure to function with the recovery of over 1000 high-quality activated sludge metagenome-assembled genomes encoding full-length rRNA genes using long-read sequencing.</title>
        <authorList>
            <person name="Singleton C.M."/>
            <person name="Petriglieri F."/>
            <person name="Kristensen J.M."/>
            <person name="Kirkegaard R.H."/>
            <person name="Michaelsen T.Y."/>
            <person name="Andersen M.H."/>
            <person name="Karst S.M."/>
            <person name="Dueholm M.S."/>
            <person name="Nielsen P.H."/>
            <person name="Albertsen M."/>
        </authorList>
    </citation>
    <scope>NUCLEOTIDE SEQUENCE [LARGE SCALE GENOMIC DNA]</scope>
    <source>
        <strain evidence="2">OdNE_18-Q3-R46-58_MAXAC.008</strain>
    </source>
</reference>
<organism evidence="2 3">
    <name type="scientific">Candidatus Geothrix odensensis</name>
    <dbReference type="NCBI Taxonomy" id="2954440"/>
    <lineage>
        <taxon>Bacteria</taxon>
        <taxon>Pseudomonadati</taxon>
        <taxon>Acidobacteriota</taxon>
        <taxon>Holophagae</taxon>
        <taxon>Holophagales</taxon>
        <taxon>Holophagaceae</taxon>
        <taxon>Geothrix</taxon>
    </lineage>
</organism>
<gene>
    <name evidence="2" type="ORF">IPN91_11315</name>
</gene>
<dbReference type="AlphaFoldDB" id="A0A936K614"/>
<sequence length="75" mass="7956">MESPYRKGCGEARGGSGSAAPPLQERVGDVGCRSGSTLAWATYLSRDLISGGAARDLHPDDQVQFPKHLRAKSVE</sequence>
<feature type="region of interest" description="Disordered" evidence="1">
    <location>
        <begin position="1"/>
        <end position="24"/>
    </location>
</feature>
<name>A0A936K614_9BACT</name>